<feature type="transmembrane region" description="Helical" evidence="1">
    <location>
        <begin position="12"/>
        <end position="30"/>
    </location>
</feature>
<proteinExistence type="predicted"/>
<dbReference type="AlphaFoldDB" id="A0AAV9I9M5"/>
<keyword evidence="1" id="KW-1133">Transmembrane helix</keyword>
<keyword evidence="1" id="KW-0472">Membrane</keyword>
<keyword evidence="1" id="KW-0812">Transmembrane</keyword>
<feature type="transmembrane region" description="Helical" evidence="1">
    <location>
        <begin position="73"/>
        <end position="99"/>
    </location>
</feature>
<name>A0AAV9I9M5_9RHOD</name>
<feature type="transmembrane region" description="Helical" evidence="1">
    <location>
        <begin position="42"/>
        <end position="61"/>
    </location>
</feature>
<gene>
    <name evidence="2" type="ORF">GAYE_SCF00G1839</name>
</gene>
<evidence type="ECO:0000256" key="1">
    <source>
        <dbReference type="SAM" id="Phobius"/>
    </source>
</evidence>
<dbReference type="EMBL" id="JANCYU010000020">
    <property type="protein sequence ID" value="KAK4523941.1"/>
    <property type="molecule type" value="Genomic_DNA"/>
</dbReference>
<protein>
    <submittedName>
        <fullName evidence="2">Uncharacterized protein</fullName>
    </submittedName>
</protein>
<dbReference type="Proteomes" id="UP001300502">
    <property type="component" value="Unassembled WGS sequence"/>
</dbReference>
<evidence type="ECO:0000313" key="2">
    <source>
        <dbReference type="EMBL" id="KAK4523941.1"/>
    </source>
</evidence>
<feature type="transmembrane region" description="Helical" evidence="1">
    <location>
        <begin position="106"/>
        <end position="126"/>
    </location>
</feature>
<accession>A0AAV9I9M5</accession>
<feature type="transmembrane region" description="Helical" evidence="1">
    <location>
        <begin position="175"/>
        <end position="195"/>
    </location>
</feature>
<feature type="transmembrane region" description="Helical" evidence="1">
    <location>
        <begin position="146"/>
        <end position="163"/>
    </location>
</feature>
<comment type="caution">
    <text evidence="2">The sequence shown here is derived from an EMBL/GenBank/DDBJ whole genome shotgun (WGS) entry which is preliminary data.</text>
</comment>
<sequence length="257" mass="28499">MFVDISSSYNTALYVIAIECFLFFAVVTQTKAEQAERLDWEARGFSLFFLFQSLAILFWAFSNELFPGTFSYYSAVLSAVFGLCCIFCLSFTAASIAVFDRRKRALYRFILILNFGITAVCSILALQFPPVTYDLAYLPEPIKQSIVGAALGSLFANALCCFIRCFEANKGRNGALISLLGSLFFIATCIAWLYLNDVCVGKEEAVSTLLPSCPLGKNFDHNFVWALVLVVINVLGAEGALRIMAANHDYEDYVDIP</sequence>
<evidence type="ECO:0000313" key="3">
    <source>
        <dbReference type="Proteomes" id="UP001300502"/>
    </source>
</evidence>
<reference evidence="2 3" key="1">
    <citation type="submission" date="2022-07" db="EMBL/GenBank/DDBJ databases">
        <title>Genome-wide signatures of adaptation to extreme environments.</title>
        <authorList>
            <person name="Cho C.H."/>
            <person name="Yoon H.S."/>
        </authorList>
    </citation>
    <scope>NUCLEOTIDE SEQUENCE [LARGE SCALE GENOMIC DNA]</scope>
    <source>
        <strain evidence="2 3">108.79 E11</strain>
    </source>
</reference>
<organism evidence="2 3">
    <name type="scientific">Galdieria yellowstonensis</name>
    <dbReference type="NCBI Taxonomy" id="3028027"/>
    <lineage>
        <taxon>Eukaryota</taxon>
        <taxon>Rhodophyta</taxon>
        <taxon>Bangiophyceae</taxon>
        <taxon>Galdieriales</taxon>
        <taxon>Galdieriaceae</taxon>
        <taxon>Galdieria</taxon>
    </lineage>
</organism>
<keyword evidence="3" id="KW-1185">Reference proteome</keyword>
<feature type="transmembrane region" description="Helical" evidence="1">
    <location>
        <begin position="223"/>
        <end position="241"/>
    </location>
</feature>